<dbReference type="Proteomes" id="UP001066276">
    <property type="component" value="Chromosome 6"/>
</dbReference>
<reference evidence="1" key="1">
    <citation type="journal article" date="2022" name="bioRxiv">
        <title>Sequencing and chromosome-scale assembly of the giantPleurodeles waltlgenome.</title>
        <authorList>
            <person name="Brown T."/>
            <person name="Elewa A."/>
            <person name="Iarovenko S."/>
            <person name="Subramanian E."/>
            <person name="Araus A.J."/>
            <person name="Petzold A."/>
            <person name="Susuki M."/>
            <person name="Suzuki K.-i.T."/>
            <person name="Hayashi T."/>
            <person name="Toyoda A."/>
            <person name="Oliveira C."/>
            <person name="Osipova E."/>
            <person name="Leigh N.D."/>
            <person name="Simon A."/>
            <person name="Yun M.H."/>
        </authorList>
    </citation>
    <scope>NUCLEOTIDE SEQUENCE</scope>
    <source>
        <strain evidence="1">20211129_DDA</strain>
        <tissue evidence="1">Liver</tissue>
    </source>
</reference>
<dbReference type="AlphaFoldDB" id="A0AAV7QJM3"/>
<name>A0AAV7QJM3_PLEWA</name>
<protein>
    <submittedName>
        <fullName evidence="1">Uncharacterized protein</fullName>
    </submittedName>
</protein>
<gene>
    <name evidence="1" type="ORF">NDU88_006291</name>
</gene>
<sequence length="91" mass="9988">MHRSRRPDPVTSDEVRARGRDPVVCVGAVRKSAGGCLARTGPAESSRAQPCFIERCAGARLFELISFLPLAPIERPRSDLRHCLTTGIFKI</sequence>
<evidence type="ECO:0000313" key="2">
    <source>
        <dbReference type="Proteomes" id="UP001066276"/>
    </source>
</evidence>
<dbReference type="EMBL" id="JANPWB010000010">
    <property type="protein sequence ID" value="KAJ1139929.1"/>
    <property type="molecule type" value="Genomic_DNA"/>
</dbReference>
<evidence type="ECO:0000313" key="1">
    <source>
        <dbReference type="EMBL" id="KAJ1139929.1"/>
    </source>
</evidence>
<proteinExistence type="predicted"/>
<keyword evidence="2" id="KW-1185">Reference proteome</keyword>
<comment type="caution">
    <text evidence="1">The sequence shown here is derived from an EMBL/GenBank/DDBJ whole genome shotgun (WGS) entry which is preliminary data.</text>
</comment>
<organism evidence="1 2">
    <name type="scientific">Pleurodeles waltl</name>
    <name type="common">Iberian ribbed newt</name>
    <dbReference type="NCBI Taxonomy" id="8319"/>
    <lineage>
        <taxon>Eukaryota</taxon>
        <taxon>Metazoa</taxon>
        <taxon>Chordata</taxon>
        <taxon>Craniata</taxon>
        <taxon>Vertebrata</taxon>
        <taxon>Euteleostomi</taxon>
        <taxon>Amphibia</taxon>
        <taxon>Batrachia</taxon>
        <taxon>Caudata</taxon>
        <taxon>Salamandroidea</taxon>
        <taxon>Salamandridae</taxon>
        <taxon>Pleurodelinae</taxon>
        <taxon>Pleurodeles</taxon>
    </lineage>
</organism>
<accession>A0AAV7QJM3</accession>